<comment type="caution">
    <text evidence="2">The sequence shown here is derived from an EMBL/GenBank/DDBJ whole genome shotgun (WGS) entry which is preliminary data.</text>
</comment>
<proteinExistence type="predicted"/>
<organism evidence="2 3">
    <name type="scientific">Brassica cretica</name>
    <name type="common">Mustard</name>
    <dbReference type="NCBI Taxonomy" id="69181"/>
    <lineage>
        <taxon>Eukaryota</taxon>
        <taxon>Viridiplantae</taxon>
        <taxon>Streptophyta</taxon>
        <taxon>Embryophyta</taxon>
        <taxon>Tracheophyta</taxon>
        <taxon>Spermatophyta</taxon>
        <taxon>Magnoliopsida</taxon>
        <taxon>eudicotyledons</taxon>
        <taxon>Gunneridae</taxon>
        <taxon>Pentapetalae</taxon>
        <taxon>rosids</taxon>
        <taxon>malvids</taxon>
        <taxon>Brassicales</taxon>
        <taxon>Brassicaceae</taxon>
        <taxon>Brassiceae</taxon>
        <taxon>Brassica</taxon>
    </lineage>
</organism>
<evidence type="ECO:0000313" key="2">
    <source>
        <dbReference type="EMBL" id="KAF3556866.1"/>
    </source>
</evidence>
<evidence type="ECO:0000313" key="3">
    <source>
        <dbReference type="Proteomes" id="UP000712600"/>
    </source>
</evidence>
<reference evidence="2" key="1">
    <citation type="submission" date="2019-12" db="EMBL/GenBank/DDBJ databases">
        <title>Genome sequencing and annotation of Brassica cretica.</title>
        <authorList>
            <person name="Studholme D.J."/>
            <person name="Sarris P."/>
        </authorList>
    </citation>
    <scope>NUCLEOTIDE SEQUENCE</scope>
    <source>
        <strain evidence="2">PFS-109/04</strain>
        <tissue evidence="2">Leaf</tissue>
    </source>
</reference>
<protein>
    <submittedName>
        <fullName evidence="2">Uncharacterized protein</fullName>
    </submittedName>
</protein>
<dbReference type="EMBL" id="QGKX02000996">
    <property type="protein sequence ID" value="KAF3556866.1"/>
    <property type="molecule type" value="Genomic_DNA"/>
</dbReference>
<accession>A0A8S9QV36</accession>
<sequence length="127" mass="13133">MGSNSGARLIDSSASLSVQSFLGPSPKVFILTSENGSGPGLTPKVGSGNVSEVRPGLAPNRPPTIGEQVCPGLSPKVGSRKLSEARLGLTPNRSPTYAVKPAQVSLSDSWLHRCRVGIVDIVVVWSG</sequence>
<evidence type="ECO:0000256" key="1">
    <source>
        <dbReference type="SAM" id="MobiDB-lite"/>
    </source>
</evidence>
<feature type="region of interest" description="Disordered" evidence="1">
    <location>
        <begin position="40"/>
        <end position="73"/>
    </location>
</feature>
<gene>
    <name evidence="2" type="ORF">F2Q69_00014753</name>
</gene>
<dbReference type="AlphaFoldDB" id="A0A8S9QV36"/>
<dbReference type="Proteomes" id="UP000712600">
    <property type="component" value="Unassembled WGS sequence"/>
</dbReference>
<name>A0A8S9QV36_BRACR</name>